<dbReference type="Gene3D" id="2.60.40.1190">
    <property type="match status" value="1"/>
</dbReference>
<reference evidence="1 2" key="1">
    <citation type="journal article" date="2015" name="Nature">
        <title>rRNA introns, odd ribosomes, and small enigmatic genomes across a large radiation of phyla.</title>
        <authorList>
            <person name="Brown C.T."/>
            <person name="Hug L.A."/>
            <person name="Thomas B.C."/>
            <person name="Sharon I."/>
            <person name="Castelle C.J."/>
            <person name="Singh A."/>
            <person name="Wilkins M.J."/>
            <person name="Williams K.H."/>
            <person name="Banfield J.F."/>
        </authorList>
    </citation>
    <scope>NUCLEOTIDE SEQUENCE [LARGE SCALE GENOMIC DNA]</scope>
</reference>
<dbReference type="PANTHER" id="PTHR31475">
    <property type="entry name" value="UPF0462 PROTEIN"/>
    <property type="match status" value="1"/>
</dbReference>
<evidence type="ECO:0000313" key="2">
    <source>
        <dbReference type="Proteomes" id="UP000033935"/>
    </source>
</evidence>
<accession>A0A0G0Q1H0</accession>
<dbReference type="Proteomes" id="UP000033935">
    <property type="component" value="Unassembled WGS sequence"/>
</dbReference>
<sequence>MFSVSHSSKEVCLKIEHLWDGSLCVDERLWADVSLVQNKQGLLIKTRSLILGNQNIPQAPTGTRVEGLWNYDVVEVFLVGPGHQYLEIELGAGGHFLVLGFDSIRHCSHTFEMFYPQIYFKQSSEHYWSNEILIPYHMIPENIRAINAFAILSGQFLAYAPVPGEKPDFHQPDHFPFFALQ</sequence>
<evidence type="ECO:0000313" key="1">
    <source>
        <dbReference type="EMBL" id="KKR04265.1"/>
    </source>
</evidence>
<gene>
    <name evidence="1" type="ORF">UT30_C0010G0029</name>
</gene>
<comment type="caution">
    <text evidence="1">The sequence shown here is derived from an EMBL/GenBank/DDBJ whole genome shotgun (WGS) entry which is preliminary data.</text>
</comment>
<dbReference type="EMBL" id="LBWG01000010">
    <property type="protein sequence ID" value="KKR04265.1"/>
    <property type="molecule type" value="Genomic_DNA"/>
</dbReference>
<organism evidence="1 2">
    <name type="scientific">Candidatus Uhrbacteria bacterium GW2011_GWF2_39_13</name>
    <dbReference type="NCBI Taxonomy" id="1618995"/>
    <lineage>
        <taxon>Bacteria</taxon>
        <taxon>Candidatus Uhriibacteriota</taxon>
    </lineage>
</organism>
<dbReference type="AlphaFoldDB" id="A0A0G0Q1H0"/>
<name>A0A0G0Q1H0_9BACT</name>
<protein>
    <submittedName>
        <fullName evidence="1">Uncharacterized protein</fullName>
    </submittedName>
</protein>
<proteinExistence type="predicted"/>
<dbReference type="PANTHER" id="PTHR31475:SF5">
    <property type="entry name" value="UPF0462 PROTEIN C4ORF33 HOMOLOG"/>
    <property type="match status" value="1"/>
</dbReference>